<evidence type="ECO:0000256" key="1">
    <source>
        <dbReference type="SAM" id="Phobius"/>
    </source>
</evidence>
<proteinExistence type="predicted"/>
<dbReference type="AlphaFoldDB" id="A0A1R1MK23"/>
<name>A0A1R1MK23_9BACT</name>
<accession>A0A1R1MK23</accession>
<comment type="caution">
    <text evidence="2">The sequence shown here is derived from an EMBL/GenBank/DDBJ whole genome shotgun (WGS) entry which is preliminary data.</text>
</comment>
<organism evidence="2 3">
    <name type="scientific">Desulfurobacterium indicum</name>
    <dbReference type="NCBI Taxonomy" id="1914305"/>
    <lineage>
        <taxon>Bacteria</taxon>
        <taxon>Pseudomonadati</taxon>
        <taxon>Aquificota</taxon>
        <taxon>Aquificia</taxon>
        <taxon>Desulfurobacteriales</taxon>
        <taxon>Desulfurobacteriaceae</taxon>
        <taxon>Desulfurobacterium</taxon>
    </lineage>
</organism>
<dbReference type="Proteomes" id="UP000187408">
    <property type="component" value="Unassembled WGS sequence"/>
</dbReference>
<keyword evidence="1" id="KW-0812">Transmembrane</keyword>
<keyword evidence="3" id="KW-1185">Reference proteome</keyword>
<keyword evidence="1" id="KW-1133">Transmembrane helix</keyword>
<dbReference type="OrthoDB" id="15446at2"/>
<evidence type="ECO:0000313" key="3">
    <source>
        <dbReference type="Proteomes" id="UP000187408"/>
    </source>
</evidence>
<feature type="transmembrane region" description="Helical" evidence="1">
    <location>
        <begin position="53"/>
        <end position="70"/>
    </location>
</feature>
<dbReference type="RefSeq" id="WP_144444028.1">
    <property type="nucleotide sequence ID" value="NZ_MOEN01000027.1"/>
</dbReference>
<protein>
    <submittedName>
        <fullName evidence="2">Uncharacterized protein</fullName>
    </submittedName>
</protein>
<gene>
    <name evidence="2" type="ORF">BLW93_06815</name>
</gene>
<dbReference type="STRING" id="1914305.BLW93_06815"/>
<reference evidence="2 3" key="1">
    <citation type="submission" date="2016-10" db="EMBL/GenBank/DDBJ databases">
        <title>Genome sequence of a sulfur-reducing bacterium Desulfurobacterium indicum K6013.</title>
        <authorList>
            <person name="Cao J."/>
            <person name="Shao Z."/>
            <person name="Alain K."/>
            <person name="Jebbar M."/>
        </authorList>
    </citation>
    <scope>NUCLEOTIDE SEQUENCE [LARGE SCALE GENOMIC DNA]</scope>
    <source>
        <strain evidence="2 3">K6013</strain>
    </source>
</reference>
<evidence type="ECO:0000313" key="2">
    <source>
        <dbReference type="EMBL" id="OMH40113.1"/>
    </source>
</evidence>
<sequence length="112" mass="12685">MKKFVEGTLVFLSLLLISAHFLRAGILPLSVGYIAVFSLWFFEHPIGKKIIQIALLSGIAVYIYTTYLIIKERINLGLPYTKTALIMTGVIGFITLSLFIFMLNSREEQKRS</sequence>
<feature type="transmembrane region" description="Helical" evidence="1">
    <location>
        <begin position="20"/>
        <end position="41"/>
    </location>
</feature>
<keyword evidence="1" id="KW-0472">Membrane</keyword>
<dbReference type="EMBL" id="MOEN01000027">
    <property type="protein sequence ID" value="OMH40113.1"/>
    <property type="molecule type" value="Genomic_DNA"/>
</dbReference>
<feature type="transmembrane region" description="Helical" evidence="1">
    <location>
        <begin position="82"/>
        <end position="103"/>
    </location>
</feature>